<dbReference type="InterPro" id="IPR049730">
    <property type="entry name" value="SNF2/RAD54-like_C"/>
</dbReference>
<protein>
    <submittedName>
        <fullName evidence="13">Uncharacterized protein</fullName>
    </submittedName>
</protein>
<keyword evidence="1" id="KW-0479">Metal-binding</keyword>
<dbReference type="GO" id="GO:0016787">
    <property type="term" value="F:hydrolase activity"/>
    <property type="evidence" value="ECO:0007669"/>
    <property type="project" value="UniProtKB-KW"/>
</dbReference>
<dbReference type="InterPro" id="IPR000330">
    <property type="entry name" value="SNF2_N"/>
</dbReference>
<dbReference type="CDD" id="cd18008">
    <property type="entry name" value="DEXDc_SHPRH-like"/>
    <property type="match status" value="1"/>
</dbReference>
<reference evidence="13 14" key="1">
    <citation type="journal article" date="2020" name="G3 (Bethesda)">
        <title>Improved Reference Genome for Cyclotella cryptica CCMP332, a Model for Cell Wall Morphogenesis, Salinity Adaptation, and Lipid Production in Diatoms (Bacillariophyta).</title>
        <authorList>
            <person name="Roberts W.R."/>
            <person name="Downey K.M."/>
            <person name="Ruck E.C."/>
            <person name="Traller J.C."/>
            <person name="Alverson A.J."/>
        </authorList>
    </citation>
    <scope>NUCLEOTIDE SEQUENCE [LARGE SCALE GENOMIC DNA]</scope>
    <source>
        <strain evidence="13 14">CCMP332</strain>
    </source>
</reference>
<dbReference type="InterPro" id="IPR001841">
    <property type="entry name" value="Znf_RING"/>
</dbReference>
<accession>A0ABD3PRW5</accession>
<feature type="compositionally biased region" description="Acidic residues" evidence="9">
    <location>
        <begin position="623"/>
        <end position="632"/>
    </location>
</feature>
<dbReference type="PANTHER" id="PTHR45626">
    <property type="entry name" value="TRANSCRIPTION TERMINATION FACTOR 2-RELATED"/>
    <property type="match status" value="1"/>
</dbReference>
<evidence type="ECO:0000259" key="11">
    <source>
        <dbReference type="PROSITE" id="PS51192"/>
    </source>
</evidence>
<dbReference type="GO" id="GO:0005524">
    <property type="term" value="F:ATP binding"/>
    <property type="evidence" value="ECO:0007669"/>
    <property type="project" value="UniProtKB-KW"/>
</dbReference>
<dbReference type="PROSITE" id="PS50089">
    <property type="entry name" value="ZF_RING_2"/>
    <property type="match status" value="1"/>
</dbReference>
<keyword evidence="3 8" id="KW-0863">Zinc-finger</keyword>
<dbReference type="PROSITE" id="PS51194">
    <property type="entry name" value="HELICASE_CTER"/>
    <property type="match status" value="1"/>
</dbReference>
<evidence type="ECO:0000256" key="6">
    <source>
        <dbReference type="ARBA" id="ARBA00022833"/>
    </source>
</evidence>
<dbReference type="Gene3D" id="3.40.50.300">
    <property type="entry name" value="P-loop containing nucleotide triphosphate hydrolases"/>
    <property type="match status" value="1"/>
</dbReference>
<feature type="region of interest" description="Disordered" evidence="9">
    <location>
        <begin position="317"/>
        <end position="390"/>
    </location>
</feature>
<feature type="region of interest" description="Disordered" evidence="9">
    <location>
        <begin position="623"/>
        <end position="644"/>
    </location>
</feature>
<evidence type="ECO:0000256" key="3">
    <source>
        <dbReference type="ARBA" id="ARBA00022771"/>
    </source>
</evidence>
<dbReference type="InterPro" id="IPR013083">
    <property type="entry name" value="Znf_RING/FYVE/PHD"/>
</dbReference>
<proteinExistence type="predicted"/>
<evidence type="ECO:0000256" key="8">
    <source>
        <dbReference type="PROSITE-ProRule" id="PRU00175"/>
    </source>
</evidence>
<dbReference type="Gene3D" id="3.40.50.10810">
    <property type="entry name" value="Tandem AAA-ATPase domain"/>
    <property type="match status" value="2"/>
</dbReference>
<dbReference type="PROSITE" id="PS00518">
    <property type="entry name" value="ZF_RING_1"/>
    <property type="match status" value="1"/>
</dbReference>
<feature type="domain" description="RING-type" evidence="10">
    <location>
        <begin position="1047"/>
        <end position="1114"/>
    </location>
</feature>
<dbReference type="Pfam" id="PF00176">
    <property type="entry name" value="SNF2-rel_dom"/>
    <property type="match status" value="1"/>
</dbReference>
<dbReference type="PROSITE" id="PS51192">
    <property type="entry name" value="HELICASE_ATP_BIND_1"/>
    <property type="match status" value="1"/>
</dbReference>
<comment type="caution">
    <text evidence="13">The sequence shown here is derived from an EMBL/GenBank/DDBJ whole genome shotgun (WGS) entry which is preliminary data.</text>
</comment>
<dbReference type="EMBL" id="JABMIG020000127">
    <property type="protein sequence ID" value="KAL3790474.1"/>
    <property type="molecule type" value="Genomic_DNA"/>
</dbReference>
<evidence type="ECO:0000256" key="1">
    <source>
        <dbReference type="ARBA" id="ARBA00022723"/>
    </source>
</evidence>
<dbReference type="InterPro" id="IPR001650">
    <property type="entry name" value="Helicase_C-like"/>
</dbReference>
<keyword evidence="7" id="KW-0067">ATP-binding</keyword>
<evidence type="ECO:0000256" key="5">
    <source>
        <dbReference type="ARBA" id="ARBA00022806"/>
    </source>
</evidence>
<dbReference type="SMART" id="SM00184">
    <property type="entry name" value="RING"/>
    <property type="match status" value="1"/>
</dbReference>
<feature type="compositionally biased region" description="Basic and acidic residues" evidence="9">
    <location>
        <begin position="633"/>
        <end position="644"/>
    </location>
</feature>
<evidence type="ECO:0000259" key="10">
    <source>
        <dbReference type="PROSITE" id="PS50089"/>
    </source>
</evidence>
<feature type="compositionally biased region" description="Acidic residues" evidence="9">
    <location>
        <begin position="377"/>
        <end position="387"/>
    </location>
</feature>
<dbReference type="InterPro" id="IPR038718">
    <property type="entry name" value="SNF2-like_sf"/>
</dbReference>
<dbReference type="SMART" id="SM00490">
    <property type="entry name" value="HELICc"/>
    <property type="match status" value="1"/>
</dbReference>
<dbReference type="Proteomes" id="UP001516023">
    <property type="component" value="Unassembled WGS sequence"/>
</dbReference>
<dbReference type="InterPro" id="IPR014001">
    <property type="entry name" value="Helicase_ATP-bd"/>
</dbReference>
<name>A0ABD3PRW5_9STRA</name>
<evidence type="ECO:0000313" key="14">
    <source>
        <dbReference type="Proteomes" id="UP001516023"/>
    </source>
</evidence>
<dbReference type="Pfam" id="PF13445">
    <property type="entry name" value="zf-RING_UBOX"/>
    <property type="match status" value="1"/>
</dbReference>
<dbReference type="SUPFAM" id="SSF52540">
    <property type="entry name" value="P-loop containing nucleoside triphosphate hydrolases"/>
    <property type="match status" value="2"/>
</dbReference>
<feature type="compositionally biased region" description="Polar residues" evidence="9">
    <location>
        <begin position="363"/>
        <end position="375"/>
    </location>
</feature>
<keyword evidence="14" id="KW-1185">Reference proteome</keyword>
<dbReference type="GO" id="GO:0008270">
    <property type="term" value="F:zinc ion binding"/>
    <property type="evidence" value="ECO:0007669"/>
    <property type="project" value="UniProtKB-KW"/>
</dbReference>
<gene>
    <name evidence="13" type="ORF">HJC23_012030</name>
</gene>
<dbReference type="SUPFAM" id="SSF57850">
    <property type="entry name" value="RING/U-box"/>
    <property type="match status" value="1"/>
</dbReference>
<evidence type="ECO:0000259" key="12">
    <source>
        <dbReference type="PROSITE" id="PS51194"/>
    </source>
</evidence>
<dbReference type="SMART" id="SM00487">
    <property type="entry name" value="DEXDc"/>
    <property type="match status" value="1"/>
</dbReference>
<sequence>MAPNGTPKTKRGASSSSSSFLQQLTTLRSFVSAMGMKHTEAEMSAALRSGGYNVDVALERLLSNGEDVAAIAVSSTSDSPIEACGASFKKRPSSASSTPAKTAIKRSKPSPQSSCTAAISASYSSNSMSASSRLLLCKRWTVACSKSIRGRISHGEILSFDENFKCAGETKMDPMVRFRSRNAEGTLNRYLCSVLSPLLRLPATHNSSSCASSSESNNSSSFVPMIYLQGEALMEDHRLIIGSDIPISLKIYINDPIAFFELFQKSESKTESSQFFGNASKKSSSFGKKFKSQYSREELAEAAFRLLQWAERGEELDYGTGEDSAENENVAKKGARVDSSSERNEILSDGSTRNEKPEDDDSSTSSGTKELSLENNGDGDYEDESPLESETVNELNQLVASNLNTNNSSKALPELPDPIGFKPGVVLRPYQRQALYWMFRREGLTHTELGVKGEEDNTNCDEEFELLAELAASSYSSCISAEGMEVWGGGGIVCDCGPVVVGDDAVASRAIPLIDYGRTDVENGRKYIHHPLWKRRFLATDDLTTVYAFYVNELLGVASSSPPNPPRQCVGGILADAMGLGKTVMLMSLILKTKEMENDLLKRRVSSCAATVDAEFVDISSDEEDTDDETYVEEQKSAPKSINKDMKSQSCGTLVVAPLSLISQWEEELASKTDLSILVYYDYSSKKSPRSESFSSVDVVITTYGTVQSEYLSLSRACKNGGSNQPGAGQPLLSFGWKRIILDEAHGIKNPGTIVSKACCLLRAGSRWCVTGTPIQNSLQDVYGLLKFLRHEPWCEATFWRNAIATTMSNESTGAIVADGRMVEVSPMKGGDGASDVMTVAFGRVRRVLAPIILRRTKDTLSEDGTPILKLPPLECSIVNVTLSPPERDFYNALLQRSQTVFAGYVRAGTASKSWFAIFSLLQRLRQTCDHVSLTVQNRFDTSEIGNGEDKITGAVMASSSQDAINDKVNAYRNKPFLGFILFVGAHFIPFYSMLNLWQFLNDLLSKFQRTVGIQGNEEITPFVKEVAAGLSQFVVETGEEYLKTECPICLDEPRIVDAVHTPCAHMFCKKCLLDELYQQKIRNKKKSAAGSIFKNGNQSCEAKVDGGDCPVCHTWVKLSRVIQITKAQSGEMVPTYLNEDSCAKENLPRTLAQKRNNIARETLQISLTSGASSSKLEAVLSELDEIWKVNPRSKVLLFSQFLGFLDIIARALHQRNITTFRIDGKMSLKERVEMIDKFNNNQPNQDLMNEEGVCHRGSVFLVSMKAGGVGLNLVAASSVFIIDPWWNMAVEDQCINRIHRIGQQAELVRVRKFVVTDSVEEKIVKLQMKKKGMANDILDAAHGGVQLASTKPTLEDFELIFGS</sequence>
<feature type="region of interest" description="Disordered" evidence="9">
    <location>
        <begin position="1"/>
        <end position="20"/>
    </location>
</feature>
<feature type="region of interest" description="Disordered" evidence="9">
    <location>
        <begin position="86"/>
        <end position="114"/>
    </location>
</feature>
<dbReference type="InterPro" id="IPR027417">
    <property type="entry name" value="P-loop_NTPase"/>
</dbReference>
<organism evidence="13 14">
    <name type="scientific">Cyclotella cryptica</name>
    <dbReference type="NCBI Taxonomy" id="29204"/>
    <lineage>
        <taxon>Eukaryota</taxon>
        <taxon>Sar</taxon>
        <taxon>Stramenopiles</taxon>
        <taxon>Ochrophyta</taxon>
        <taxon>Bacillariophyta</taxon>
        <taxon>Coscinodiscophyceae</taxon>
        <taxon>Thalassiosirophycidae</taxon>
        <taxon>Stephanodiscales</taxon>
        <taxon>Stephanodiscaceae</taxon>
        <taxon>Cyclotella</taxon>
    </lineage>
</organism>
<dbReference type="InterPro" id="IPR017907">
    <property type="entry name" value="Znf_RING_CS"/>
</dbReference>
<dbReference type="InterPro" id="IPR027370">
    <property type="entry name" value="Znf-RING_euk"/>
</dbReference>
<evidence type="ECO:0000313" key="13">
    <source>
        <dbReference type="EMBL" id="KAL3790474.1"/>
    </source>
</evidence>
<dbReference type="Pfam" id="PF00271">
    <property type="entry name" value="Helicase_C"/>
    <property type="match status" value="1"/>
</dbReference>
<evidence type="ECO:0000256" key="9">
    <source>
        <dbReference type="SAM" id="MobiDB-lite"/>
    </source>
</evidence>
<evidence type="ECO:0000256" key="4">
    <source>
        <dbReference type="ARBA" id="ARBA00022801"/>
    </source>
</evidence>
<dbReference type="CDD" id="cd18793">
    <property type="entry name" value="SF2_C_SNF"/>
    <property type="match status" value="1"/>
</dbReference>
<feature type="compositionally biased region" description="Low complexity" evidence="9">
    <location>
        <begin position="93"/>
        <end position="102"/>
    </location>
</feature>
<keyword evidence="5" id="KW-0347">Helicase</keyword>
<dbReference type="GO" id="GO:0004386">
    <property type="term" value="F:helicase activity"/>
    <property type="evidence" value="ECO:0007669"/>
    <property type="project" value="UniProtKB-KW"/>
</dbReference>
<feature type="domain" description="Helicase ATP-binding" evidence="11">
    <location>
        <begin position="563"/>
        <end position="792"/>
    </location>
</feature>
<keyword evidence="6" id="KW-0862">Zinc</keyword>
<dbReference type="Gene3D" id="3.30.40.10">
    <property type="entry name" value="Zinc/RING finger domain, C3HC4 (zinc finger)"/>
    <property type="match status" value="1"/>
</dbReference>
<evidence type="ECO:0000256" key="2">
    <source>
        <dbReference type="ARBA" id="ARBA00022741"/>
    </source>
</evidence>
<dbReference type="InterPro" id="IPR050628">
    <property type="entry name" value="SNF2_RAD54_helicase_TF"/>
</dbReference>
<feature type="compositionally biased region" description="Basic and acidic residues" evidence="9">
    <location>
        <begin position="329"/>
        <end position="356"/>
    </location>
</feature>
<evidence type="ECO:0000256" key="7">
    <source>
        <dbReference type="ARBA" id="ARBA00022840"/>
    </source>
</evidence>
<feature type="domain" description="Helicase C-terminal" evidence="12">
    <location>
        <begin position="1176"/>
        <end position="1359"/>
    </location>
</feature>
<keyword evidence="2" id="KW-0547">Nucleotide-binding</keyword>
<keyword evidence="4" id="KW-0378">Hydrolase</keyword>
<dbReference type="PANTHER" id="PTHR45626:SF22">
    <property type="entry name" value="DNA REPAIR PROTEIN RAD5"/>
    <property type="match status" value="1"/>
</dbReference>